<dbReference type="Pfam" id="PF02633">
    <property type="entry name" value="Creatininase"/>
    <property type="match status" value="1"/>
</dbReference>
<dbReference type="Proteomes" id="UP000544222">
    <property type="component" value="Unassembled WGS sequence"/>
</dbReference>
<proteinExistence type="inferred from homology"/>
<dbReference type="RefSeq" id="WP_183412715.1">
    <property type="nucleotide sequence ID" value="NZ_JACHYB010000001.1"/>
</dbReference>
<evidence type="ECO:0000256" key="4">
    <source>
        <dbReference type="ARBA" id="ARBA00022833"/>
    </source>
</evidence>
<dbReference type="PANTHER" id="PTHR35005">
    <property type="entry name" value="3-DEHYDRO-SCYLLO-INOSOSE HYDROLASE"/>
    <property type="match status" value="1"/>
</dbReference>
<keyword evidence="2" id="KW-0479">Metal-binding</keyword>
<dbReference type="EMBL" id="JACHYB010000001">
    <property type="protein sequence ID" value="MBB3186878.1"/>
    <property type="molecule type" value="Genomic_DNA"/>
</dbReference>
<comment type="cofactor">
    <cofactor evidence="1">
        <name>Zn(2+)</name>
        <dbReference type="ChEBI" id="CHEBI:29105"/>
    </cofactor>
</comment>
<evidence type="ECO:0000313" key="6">
    <source>
        <dbReference type="EMBL" id="MBB3186878.1"/>
    </source>
</evidence>
<evidence type="ECO:0000256" key="1">
    <source>
        <dbReference type="ARBA" id="ARBA00001947"/>
    </source>
</evidence>
<organism evidence="6 7">
    <name type="scientific">Microbacter margulisiae</name>
    <dbReference type="NCBI Taxonomy" id="1350067"/>
    <lineage>
        <taxon>Bacteria</taxon>
        <taxon>Pseudomonadati</taxon>
        <taxon>Bacteroidota</taxon>
        <taxon>Bacteroidia</taxon>
        <taxon>Bacteroidales</taxon>
        <taxon>Porphyromonadaceae</taxon>
        <taxon>Microbacter</taxon>
    </lineage>
</organism>
<gene>
    <name evidence="6" type="ORF">FHX64_001041</name>
</gene>
<sequence>MPTTTLNILSLQTIRDKKIDLLLLPWGATEPHNLHLPYGTDTILSNDIAVEAAQKIVNKGVTAIILPPVPFGSQNPGQTGQPLCIHARYETQKAILSDIIASMNRQHFDKLVLINGHGGNSFKNMIRDLAVDFPKITIVVVDWFAIVPQSSYFENKDDHAGEMETSVMLHFHPEWVLPLSQAGDGIETPFNIAALNEKTGWTPRHWNLATSDTGIGNPKASTAEKGAKYVDAVTDKIAILLEQLAKNELYPHPNNVL</sequence>
<evidence type="ECO:0000256" key="2">
    <source>
        <dbReference type="ARBA" id="ARBA00022723"/>
    </source>
</evidence>
<evidence type="ECO:0000256" key="5">
    <source>
        <dbReference type="ARBA" id="ARBA00024029"/>
    </source>
</evidence>
<dbReference type="GO" id="GO:0047789">
    <property type="term" value="F:creatininase activity"/>
    <property type="evidence" value="ECO:0007669"/>
    <property type="project" value="UniProtKB-EC"/>
</dbReference>
<protein>
    <submittedName>
        <fullName evidence="6">Creatinine amidohydrolase</fullName>
        <ecNumber evidence="6">3.5.2.10</ecNumber>
    </submittedName>
</protein>
<comment type="caution">
    <text evidence="6">The sequence shown here is derived from an EMBL/GenBank/DDBJ whole genome shotgun (WGS) entry which is preliminary data.</text>
</comment>
<dbReference type="GO" id="GO:0009231">
    <property type="term" value="P:riboflavin biosynthetic process"/>
    <property type="evidence" value="ECO:0007669"/>
    <property type="project" value="TreeGrafter"/>
</dbReference>
<comment type="similarity">
    <text evidence="5">Belongs to the creatininase superfamily.</text>
</comment>
<dbReference type="AlphaFoldDB" id="A0A7W5DQH4"/>
<dbReference type="PANTHER" id="PTHR35005:SF1">
    <property type="entry name" value="2-AMINO-5-FORMYLAMINO-6-RIBOSYLAMINOPYRIMIDIN-4(3H)-ONE 5'-MONOPHOSPHATE DEFORMYLASE"/>
    <property type="match status" value="1"/>
</dbReference>
<keyword evidence="7" id="KW-1185">Reference proteome</keyword>
<dbReference type="Gene3D" id="3.40.50.10310">
    <property type="entry name" value="Creatininase"/>
    <property type="match status" value="1"/>
</dbReference>
<dbReference type="SUPFAM" id="SSF102215">
    <property type="entry name" value="Creatininase"/>
    <property type="match status" value="1"/>
</dbReference>
<accession>A0A7W5DQH4</accession>
<dbReference type="GO" id="GO:0016811">
    <property type="term" value="F:hydrolase activity, acting on carbon-nitrogen (but not peptide) bonds, in linear amides"/>
    <property type="evidence" value="ECO:0007669"/>
    <property type="project" value="TreeGrafter"/>
</dbReference>
<dbReference type="InterPro" id="IPR024087">
    <property type="entry name" value="Creatininase-like_sf"/>
</dbReference>
<dbReference type="InterPro" id="IPR003785">
    <property type="entry name" value="Creatininase/forma_Hydrolase"/>
</dbReference>
<dbReference type="EC" id="3.5.2.10" evidence="6"/>
<keyword evidence="4" id="KW-0862">Zinc</keyword>
<reference evidence="6 7" key="1">
    <citation type="submission" date="2020-08" db="EMBL/GenBank/DDBJ databases">
        <title>Genomic Encyclopedia of Type Strains, Phase IV (KMG-IV): sequencing the most valuable type-strain genomes for metagenomic binning, comparative biology and taxonomic classification.</title>
        <authorList>
            <person name="Goeker M."/>
        </authorList>
    </citation>
    <scope>NUCLEOTIDE SEQUENCE [LARGE SCALE GENOMIC DNA]</scope>
    <source>
        <strain evidence="6 7">DSM 27471</strain>
    </source>
</reference>
<keyword evidence="3 6" id="KW-0378">Hydrolase</keyword>
<name>A0A7W5DQH4_9PORP</name>
<dbReference type="GO" id="GO:0046872">
    <property type="term" value="F:metal ion binding"/>
    <property type="evidence" value="ECO:0007669"/>
    <property type="project" value="UniProtKB-KW"/>
</dbReference>
<evidence type="ECO:0000313" key="7">
    <source>
        <dbReference type="Proteomes" id="UP000544222"/>
    </source>
</evidence>
<evidence type="ECO:0000256" key="3">
    <source>
        <dbReference type="ARBA" id="ARBA00022801"/>
    </source>
</evidence>